<reference evidence="3" key="1">
    <citation type="submission" date="2015-01" db="EMBL/GenBank/DDBJ databases">
        <authorList>
            <person name="Aksoy S."/>
            <person name="Warren W."/>
            <person name="Wilson R.K."/>
        </authorList>
    </citation>
    <scope>NUCLEOTIDE SEQUENCE [LARGE SCALE GENOMIC DNA]</scope>
    <source>
        <strain evidence="3">IAEA</strain>
    </source>
</reference>
<evidence type="ECO:0000313" key="3">
    <source>
        <dbReference type="Proteomes" id="UP000092460"/>
    </source>
</evidence>
<feature type="compositionally biased region" description="Polar residues" evidence="1">
    <location>
        <begin position="26"/>
        <end position="57"/>
    </location>
</feature>
<sequence>MITSRESSTSRVETYSSPGDNKANDESGNSGSSATIRNCDNNAINTLTQTNNSSNIAKANVDEYMNEAKESDDEEEDNTVQ</sequence>
<dbReference type="EMBL" id="JXJN01029439">
    <property type="status" value="NOT_ANNOTATED_CDS"/>
    <property type="molecule type" value="Genomic_DNA"/>
</dbReference>
<feature type="compositionally biased region" description="Acidic residues" evidence="1">
    <location>
        <begin position="70"/>
        <end position="81"/>
    </location>
</feature>
<dbReference type="Proteomes" id="UP000092460">
    <property type="component" value="Unassembled WGS sequence"/>
</dbReference>
<protein>
    <submittedName>
        <fullName evidence="2">Uncharacterized protein</fullName>
    </submittedName>
</protein>
<accession>A0A1B0C7P1</accession>
<dbReference type="VEuPathDB" id="VectorBase:GPPI051490"/>
<name>A0A1B0C7P1_9MUSC</name>
<keyword evidence="3" id="KW-1185">Reference proteome</keyword>
<dbReference type="AlphaFoldDB" id="A0A1B0C7P1"/>
<organism evidence="2 3">
    <name type="scientific">Glossina palpalis gambiensis</name>
    <dbReference type="NCBI Taxonomy" id="67801"/>
    <lineage>
        <taxon>Eukaryota</taxon>
        <taxon>Metazoa</taxon>
        <taxon>Ecdysozoa</taxon>
        <taxon>Arthropoda</taxon>
        <taxon>Hexapoda</taxon>
        <taxon>Insecta</taxon>
        <taxon>Pterygota</taxon>
        <taxon>Neoptera</taxon>
        <taxon>Endopterygota</taxon>
        <taxon>Diptera</taxon>
        <taxon>Brachycera</taxon>
        <taxon>Muscomorpha</taxon>
        <taxon>Hippoboscoidea</taxon>
        <taxon>Glossinidae</taxon>
        <taxon>Glossina</taxon>
    </lineage>
</organism>
<evidence type="ECO:0000313" key="2">
    <source>
        <dbReference type="EnsemblMetazoa" id="GPPI051490-PA"/>
    </source>
</evidence>
<proteinExistence type="predicted"/>
<feature type="region of interest" description="Disordered" evidence="1">
    <location>
        <begin position="1"/>
        <end position="81"/>
    </location>
</feature>
<evidence type="ECO:0000256" key="1">
    <source>
        <dbReference type="SAM" id="MobiDB-lite"/>
    </source>
</evidence>
<dbReference type="EnsemblMetazoa" id="GPPI051490-RA">
    <property type="protein sequence ID" value="GPPI051490-PA"/>
    <property type="gene ID" value="GPPI051490"/>
</dbReference>
<reference evidence="2" key="2">
    <citation type="submission" date="2020-05" db="UniProtKB">
        <authorList>
            <consortium name="EnsemblMetazoa"/>
        </authorList>
    </citation>
    <scope>IDENTIFICATION</scope>
    <source>
        <strain evidence="2">IAEA</strain>
    </source>
</reference>
<feature type="compositionally biased region" description="Low complexity" evidence="1">
    <location>
        <begin position="1"/>
        <end position="17"/>
    </location>
</feature>